<proteinExistence type="predicted"/>
<dbReference type="Proteomes" id="UP000014139">
    <property type="component" value="Unassembled WGS sequence"/>
</dbReference>
<dbReference type="eggNOG" id="COG1396">
    <property type="taxonomic scope" value="Bacteria"/>
</dbReference>
<gene>
    <name evidence="1" type="ORF">H480_15791</name>
</gene>
<dbReference type="EMBL" id="AOUO01000211">
    <property type="protein sequence ID" value="EOD67561.1"/>
    <property type="molecule type" value="Genomic_DNA"/>
</dbReference>
<sequence length="279" mass="32190">MAGDTVRLLPVEQLTDVEEVRRKELQAELLSLRDQGELAEPAPARPDFWQFRDDEDITIVCARLPEEHRRNLTYADPENADYVSLYTYADLDALIELHGHIRSRNLDNEVRFRTTENLLTDDYTTHLILLGGVDWNPVTKEVMQRTGLPVRQVSRDDEPENNGFSVEEDGETRLFRSRLDGAGHLLEDVALFYRCVSPFNRKRTVTVCNGMYGRGTYGAVRALTDRRFRDRNWEYLRERFSGAENFSIVSRIPVTGSSGLTPDWTVEDNRLHEWPEADA</sequence>
<dbReference type="PATRIC" id="fig|1292037.4.peg.3013"/>
<dbReference type="AlphaFoldDB" id="R1I4X0"/>
<protein>
    <submittedName>
        <fullName evidence="1">Uncharacterized protein</fullName>
    </submittedName>
</protein>
<comment type="caution">
    <text evidence="1">The sequence shown here is derived from an EMBL/GenBank/DDBJ whole genome shotgun (WGS) entry which is preliminary data.</text>
</comment>
<accession>R1I4X0</accession>
<evidence type="ECO:0000313" key="1">
    <source>
        <dbReference type="EMBL" id="EOD67561.1"/>
    </source>
</evidence>
<reference evidence="1 2" key="1">
    <citation type="submission" date="2013-02" db="EMBL/GenBank/DDBJ databases">
        <title>Draft genome sequence of Amycolatopsis vancoresmycina strain DSM 44592T.</title>
        <authorList>
            <person name="Kumar S."/>
            <person name="Kaur N."/>
            <person name="Kaur C."/>
            <person name="Raghava G.P.S."/>
            <person name="Mayilraj S."/>
        </authorList>
    </citation>
    <scope>NUCLEOTIDE SEQUENCE [LARGE SCALE GENOMIC DNA]</scope>
    <source>
        <strain evidence="1 2">DSM 44592</strain>
    </source>
</reference>
<evidence type="ECO:0000313" key="2">
    <source>
        <dbReference type="Proteomes" id="UP000014139"/>
    </source>
</evidence>
<organism evidence="1 2">
    <name type="scientific">Amycolatopsis vancoresmycina DSM 44592</name>
    <dbReference type="NCBI Taxonomy" id="1292037"/>
    <lineage>
        <taxon>Bacteria</taxon>
        <taxon>Bacillati</taxon>
        <taxon>Actinomycetota</taxon>
        <taxon>Actinomycetes</taxon>
        <taxon>Pseudonocardiales</taxon>
        <taxon>Pseudonocardiaceae</taxon>
        <taxon>Amycolatopsis</taxon>
    </lineage>
</organism>
<name>R1I4X0_9PSEU</name>
<keyword evidence="2" id="KW-1185">Reference proteome</keyword>